<gene>
    <name evidence="3" type="ORF">H8730_04465</name>
</gene>
<dbReference type="SUPFAM" id="SSF55347">
    <property type="entry name" value="Glyceraldehyde-3-phosphate dehydrogenase-like, C-terminal domain"/>
    <property type="match status" value="1"/>
</dbReference>
<dbReference type="Proteomes" id="UP000657006">
    <property type="component" value="Unassembled WGS sequence"/>
</dbReference>
<dbReference type="PANTHER" id="PTHR43249:SF1">
    <property type="entry name" value="D-GLUCOSIDE 3-DEHYDROGENASE"/>
    <property type="match status" value="1"/>
</dbReference>
<name>A0A926DS63_9FIRM</name>
<dbReference type="Gene3D" id="3.40.50.720">
    <property type="entry name" value="NAD(P)-binding Rossmann-like Domain"/>
    <property type="match status" value="1"/>
</dbReference>
<evidence type="ECO:0000313" key="3">
    <source>
        <dbReference type="EMBL" id="MBC8542799.1"/>
    </source>
</evidence>
<evidence type="ECO:0000259" key="1">
    <source>
        <dbReference type="Pfam" id="PF01408"/>
    </source>
</evidence>
<evidence type="ECO:0000313" key="4">
    <source>
        <dbReference type="Proteomes" id="UP000657006"/>
    </source>
</evidence>
<dbReference type="InterPro" id="IPR036291">
    <property type="entry name" value="NAD(P)-bd_dom_sf"/>
</dbReference>
<protein>
    <submittedName>
        <fullName evidence="3">Gfo/Idh/MocA family oxidoreductase</fullName>
    </submittedName>
</protein>
<dbReference type="GO" id="GO:0000166">
    <property type="term" value="F:nucleotide binding"/>
    <property type="evidence" value="ECO:0007669"/>
    <property type="project" value="InterPro"/>
</dbReference>
<dbReference type="EMBL" id="JACRSQ010000004">
    <property type="protein sequence ID" value="MBC8542799.1"/>
    <property type="molecule type" value="Genomic_DNA"/>
</dbReference>
<dbReference type="PANTHER" id="PTHR43249">
    <property type="entry name" value="UDP-N-ACETYL-2-AMINO-2-DEOXY-D-GLUCURONATE OXIDASE"/>
    <property type="match status" value="1"/>
</dbReference>
<dbReference type="Gene3D" id="3.30.360.10">
    <property type="entry name" value="Dihydrodipicolinate Reductase, domain 2"/>
    <property type="match status" value="1"/>
</dbReference>
<keyword evidence="4" id="KW-1185">Reference proteome</keyword>
<dbReference type="InterPro" id="IPR000683">
    <property type="entry name" value="Gfo/Idh/MocA-like_OxRdtase_N"/>
</dbReference>
<evidence type="ECO:0000259" key="2">
    <source>
        <dbReference type="Pfam" id="PF22725"/>
    </source>
</evidence>
<dbReference type="RefSeq" id="WP_177720418.1">
    <property type="nucleotide sequence ID" value="NZ_JACRSQ010000004.1"/>
</dbReference>
<dbReference type="AlphaFoldDB" id="A0A926DS63"/>
<sequence>MKHYQTAVIGCGAIHQNHLDAIADCPQADLYAVCDIDAAQGEKTAASANCKLFTSFDEVLEDPTIDVVHLCTPHYLHAPMAIAAMKAGKDVLTEKPMAMSIYETMDMVRAANETGRTLGVCFQNRYNYTSQHVKSLLDSGSLGKVLGAKALVTWGRDAKYYGQAQWRGTWQYEGGGVLINQAIHTLDLLQWFLGLPVSVAAQMSCYQLQDCIEVEDTAHGIFTFADGSRAIFYATNNYCTSSPIELEIVCEKAVLSLKDTLTIQYSDGRVEHSTETTLGEGEKAYWGLGHKKLIADYYACLAEGKPFWIDGPEASKAVRMIESIYRSAATGNRIPIPSPKDL</sequence>
<accession>A0A926DS63</accession>
<dbReference type="SUPFAM" id="SSF51735">
    <property type="entry name" value="NAD(P)-binding Rossmann-fold domains"/>
    <property type="match status" value="1"/>
</dbReference>
<comment type="caution">
    <text evidence="3">The sequence shown here is derived from an EMBL/GenBank/DDBJ whole genome shotgun (WGS) entry which is preliminary data.</text>
</comment>
<dbReference type="InterPro" id="IPR052515">
    <property type="entry name" value="Gfo/Idh/MocA_Oxidoreductase"/>
</dbReference>
<dbReference type="InterPro" id="IPR055170">
    <property type="entry name" value="GFO_IDH_MocA-like_dom"/>
</dbReference>
<organism evidence="3 4">
    <name type="scientific">Bianquea renquensis</name>
    <dbReference type="NCBI Taxonomy" id="2763661"/>
    <lineage>
        <taxon>Bacteria</taxon>
        <taxon>Bacillati</taxon>
        <taxon>Bacillota</taxon>
        <taxon>Clostridia</taxon>
        <taxon>Eubacteriales</taxon>
        <taxon>Bianqueaceae</taxon>
        <taxon>Bianquea</taxon>
    </lineage>
</organism>
<proteinExistence type="predicted"/>
<dbReference type="Pfam" id="PF01408">
    <property type="entry name" value="GFO_IDH_MocA"/>
    <property type="match status" value="1"/>
</dbReference>
<dbReference type="Pfam" id="PF22725">
    <property type="entry name" value="GFO_IDH_MocA_C3"/>
    <property type="match status" value="1"/>
</dbReference>
<feature type="domain" description="Gfo/Idh/MocA-like oxidoreductase N-terminal" evidence="1">
    <location>
        <begin position="6"/>
        <end position="120"/>
    </location>
</feature>
<feature type="domain" description="GFO/IDH/MocA-like oxidoreductase" evidence="2">
    <location>
        <begin position="131"/>
        <end position="255"/>
    </location>
</feature>
<reference evidence="3" key="1">
    <citation type="submission" date="2020-08" db="EMBL/GenBank/DDBJ databases">
        <title>Genome public.</title>
        <authorList>
            <person name="Liu C."/>
            <person name="Sun Q."/>
        </authorList>
    </citation>
    <scope>NUCLEOTIDE SEQUENCE</scope>
    <source>
        <strain evidence="3">NSJ-32</strain>
    </source>
</reference>